<evidence type="ECO:0000256" key="1">
    <source>
        <dbReference type="SAM" id="MobiDB-lite"/>
    </source>
</evidence>
<feature type="non-terminal residue" evidence="2">
    <location>
        <position position="82"/>
    </location>
</feature>
<evidence type="ECO:0000313" key="2">
    <source>
        <dbReference type="EMBL" id="KFM76736.1"/>
    </source>
</evidence>
<organism evidence="2 3">
    <name type="scientific">Stegodyphus mimosarum</name>
    <name type="common">African social velvet spider</name>
    <dbReference type="NCBI Taxonomy" id="407821"/>
    <lineage>
        <taxon>Eukaryota</taxon>
        <taxon>Metazoa</taxon>
        <taxon>Ecdysozoa</taxon>
        <taxon>Arthropoda</taxon>
        <taxon>Chelicerata</taxon>
        <taxon>Arachnida</taxon>
        <taxon>Araneae</taxon>
        <taxon>Araneomorphae</taxon>
        <taxon>Entelegynae</taxon>
        <taxon>Eresoidea</taxon>
        <taxon>Eresidae</taxon>
        <taxon>Stegodyphus</taxon>
    </lineage>
</organism>
<evidence type="ECO:0000313" key="3">
    <source>
        <dbReference type="Proteomes" id="UP000054359"/>
    </source>
</evidence>
<dbReference type="EMBL" id="KK119790">
    <property type="protein sequence ID" value="KFM76736.1"/>
    <property type="molecule type" value="Genomic_DNA"/>
</dbReference>
<proteinExistence type="predicted"/>
<gene>
    <name evidence="2" type="ORF">X975_13029</name>
</gene>
<protein>
    <submittedName>
        <fullName evidence="2">Uncharacterized protein</fullName>
    </submittedName>
</protein>
<name>A0A087UH97_STEMI</name>
<feature type="region of interest" description="Disordered" evidence="1">
    <location>
        <begin position="63"/>
        <end position="82"/>
    </location>
</feature>
<dbReference type="Proteomes" id="UP000054359">
    <property type="component" value="Unassembled WGS sequence"/>
</dbReference>
<sequence>MQDKENSRLVSFQQDMENVIMSPYNLNCNLQTPESQEVTIMDSVKRSSKRRSFRIRTPLMRVRDTKPSPVRLSKRNVRDTDH</sequence>
<accession>A0A087UH97</accession>
<dbReference type="AlphaFoldDB" id="A0A087UH97"/>
<reference evidence="2 3" key="1">
    <citation type="submission" date="2013-11" db="EMBL/GenBank/DDBJ databases">
        <title>Genome sequencing of Stegodyphus mimosarum.</title>
        <authorList>
            <person name="Bechsgaard J."/>
        </authorList>
    </citation>
    <scope>NUCLEOTIDE SEQUENCE [LARGE SCALE GENOMIC DNA]</scope>
</reference>
<keyword evidence="3" id="KW-1185">Reference proteome</keyword>